<dbReference type="InterPro" id="IPR011057">
    <property type="entry name" value="Mss4-like_sf"/>
</dbReference>
<name>A0A8S4ABU1_9TELE</name>
<dbReference type="SUPFAM" id="SSF51316">
    <property type="entry name" value="Mss4-like"/>
    <property type="match status" value="1"/>
</dbReference>
<dbReference type="Proteomes" id="UP000677803">
    <property type="component" value="Unassembled WGS sequence"/>
</dbReference>
<dbReference type="OrthoDB" id="10248936at2759"/>
<feature type="domain" description="TCTP" evidence="3">
    <location>
        <begin position="1"/>
        <end position="169"/>
    </location>
</feature>
<accession>A0A8S4ABU1</accession>
<dbReference type="InterPro" id="IPR034737">
    <property type="entry name" value="TCTP"/>
</dbReference>
<dbReference type="GO" id="GO:0005737">
    <property type="term" value="C:cytoplasm"/>
    <property type="evidence" value="ECO:0007669"/>
    <property type="project" value="TreeGrafter"/>
</dbReference>
<organism evidence="4 5">
    <name type="scientific">Menidia menidia</name>
    <name type="common">Atlantic silverside</name>
    <dbReference type="NCBI Taxonomy" id="238744"/>
    <lineage>
        <taxon>Eukaryota</taxon>
        <taxon>Metazoa</taxon>
        <taxon>Chordata</taxon>
        <taxon>Craniata</taxon>
        <taxon>Vertebrata</taxon>
        <taxon>Euteleostomi</taxon>
        <taxon>Actinopterygii</taxon>
        <taxon>Neopterygii</taxon>
        <taxon>Teleostei</taxon>
        <taxon>Neoteleostei</taxon>
        <taxon>Acanthomorphata</taxon>
        <taxon>Ovalentaria</taxon>
        <taxon>Atherinomorphae</taxon>
        <taxon>Atheriniformes</taxon>
        <taxon>Atherinopsidae</taxon>
        <taxon>Menidiinae</taxon>
        <taxon>Menidia</taxon>
    </lineage>
</organism>
<dbReference type="AlphaFoldDB" id="A0A8S4ABU1"/>
<dbReference type="PROSITE" id="PS51797">
    <property type="entry name" value="TCTP_3"/>
    <property type="match status" value="1"/>
</dbReference>
<keyword evidence="5" id="KW-1185">Reference proteome</keyword>
<dbReference type="Pfam" id="PF00838">
    <property type="entry name" value="TCTP"/>
    <property type="match status" value="1"/>
</dbReference>
<dbReference type="PANTHER" id="PTHR11991:SF0">
    <property type="entry name" value="TRANSLATIONALLY-CONTROLLED TUMOR PROTEIN"/>
    <property type="match status" value="1"/>
</dbReference>
<evidence type="ECO:0000256" key="2">
    <source>
        <dbReference type="PROSITE-ProRule" id="PRU01133"/>
    </source>
</evidence>
<dbReference type="InterPro" id="IPR011323">
    <property type="entry name" value="Mss4/transl-control_tumour"/>
</dbReference>
<dbReference type="Gene3D" id="2.170.150.10">
    <property type="entry name" value="Metal Binding Protein, Guanine Nucleotide Exchange Factor, Chain A"/>
    <property type="match status" value="1"/>
</dbReference>
<dbReference type="InterPro" id="IPR018103">
    <property type="entry name" value="Translation_control_tumour_CS"/>
</dbReference>
<dbReference type="GO" id="GO:0005509">
    <property type="term" value="F:calcium ion binding"/>
    <property type="evidence" value="ECO:0007669"/>
    <property type="project" value="TreeGrafter"/>
</dbReference>
<dbReference type="PROSITE" id="PS01003">
    <property type="entry name" value="TCTP_2"/>
    <property type="match status" value="1"/>
</dbReference>
<dbReference type="FunFam" id="2.170.150.10:FF:000002">
    <property type="entry name" value="Translationally-controlled tumor protein homolog"/>
    <property type="match status" value="1"/>
</dbReference>
<dbReference type="InterPro" id="IPR018105">
    <property type="entry name" value="Translational_control_tumour_p"/>
</dbReference>
<evidence type="ECO:0000313" key="5">
    <source>
        <dbReference type="Proteomes" id="UP000677803"/>
    </source>
</evidence>
<dbReference type="EMBL" id="CAJRST010001113">
    <property type="protein sequence ID" value="CAG5865444.1"/>
    <property type="molecule type" value="Genomic_DNA"/>
</dbReference>
<sequence length="186" mass="20677">MIIYKCIICGDEMFSDIYKILDTGIFYEVEGKMISRTEDIDDSLIGGNASAEEACDGNLSSTVSGIDIVLNHKLQEVPSLDKKAFLAYAKEYLKTVKAKLEESKPDRVDSFMKEAQVAVKELLPKLKDYQFFIGESLNGDGAMGMLNFREDGVTPYMLFFKDGLEEEKCVLTAWKPSGARPCISPG</sequence>
<dbReference type="PRINTS" id="PR01653">
    <property type="entry name" value="TCTPROTEIN"/>
</dbReference>
<evidence type="ECO:0000313" key="4">
    <source>
        <dbReference type="EMBL" id="CAG5865444.1"/>
    </source>
</evidence>
<reference evidence="4" key="1">
    <citation type="submission" date="2021-05" db="EMBL/GenBank/DDBJ databases">
        <authorList>
            <person name="Tigano A."/>
        </authorList>
    </citation>
    <scope>NUCLEOTIDE SEQUENCE</scope>
</reference>
<gene>
    <name evidence="4" type="ORF">MMEN_LOCUS2117</name>
</gene>
<protein>
    <recommendedName>
        <fullName evidence="1">Translationally-controlled tumor protein homolog</fullName>
    </recommendedName>
</protein>
<dbReference type="PANTHER" id="PTHR11991">
    <property type="entry name" value="TRANSLATIONALLY CONTROLLED TUMOR PROTEIN-RELATED"/>
    <property type="match status" value="1"/>
</dbReference>
<evidence type="ECO:0000256" key="1">
    <source>
        <dbReference type="ARBA" id="ARBA00014759"/>
    </source>
</evidence>
<comment type="similarity">
    <text evidence="2">Belongs to the TCTP family.</text>
</comment>
<comment type="caution">
    <text evidence="4">The sequence shown here is derived from an EMBL/GenBank/DDBJ whole genome shotgun (WGS) entry which is preliminary data.</text>
</comment>
<evidence type="ECO:0000259" key="3">
    <source>
        <dbReference type="PROSITE" id="PS51797"/>
    </source>
</evidence>
<proteinExistence type="inferred from homology"/>